<name>A0A1R3J474_COCAP</name>
<comment type="caution">
    <text evidence="1">The sequence shown here is derived from an EMBL/GenBank/DDBJ whole genome shotgun (WGS) entry which is preliminary data.</text>
</comment>
<dbReference type="Gramene" id="OMO89639">
    <property type="protein sequence ID" value="OMO89639"/>
    <property type="gene ID" value="CCACVL1_07724"/>
</dbReference>
<dbReference type="AlphaFoldDB" id="A0A1R3J474"/>
<sequence length="43" mass="5044">MANKQKLLLFSRQHWLHWNSTEMLQTRAKKVAKSALPSPLILK</sequence>
<organism evidence="1 2">
    <name type="scientific">Corchorus capsularis</name>
    <name type="common">Jute</name>
    <dbReference type="NCBI Taxonomy" id="210143"/>
    <lineage>
        <taxon>Eukaryota</taxon>
        <taxon>Viridiplantae</taxon>
        <taxon>Streptophyta</taxon>
        <taxon>Embryophyta</taxon>
        <taxon>Tracheophyta</taxon>
        <taxon>Spermatophyta</taxon>
        <taxon>Magnoliopsida</taxon>
        <taxon>eudicotyledons</taxon>
        <taxon>Gunneridae</taxon>
        <taxon>Pentapetalae</taxon>
        <taxon>rosids</taxon>
        <taxon>malvids</taxon>
        <taxon>Malvales</taxon>
        <taxon>Malvaceae</taxon>
        <taxon>Grewioideae</taxon>
        <taxon>Apeibeae</taxon>
        <taxon>Corchorus</taxon>
    </lineage>
</organism>
<reference evidence="1 2" key="1">
    <citation type="submission" date="2013-09" db="EMBL/GenBank/DDBJ databases">
        <title>Corchorus capsularis genome sequencing.</title>
        <authorList>
            <person name="Alam M."/>
            <person name="Haque M.S."/>
            <person name="Islam M.S."/>
            <person name="Emdad E.M."/>
            <person name="Islam M.M."/>
            <person name="Ahmed B."/>
            <person name="Halim A."/>
            <person name="Hossen Q.M.M."/>
            <person name="Hossain M.Z."/>
            <person name="Ahmed R."/>
            <person name="Khan M.M."/>
            <person name="Islam R."/>
            <person name="Rashid M.M."/>
            <person name="Khan S.A."/>
            <person name="Rahman M.S."/>
            <person name="Alam M."/>
        </authorList>
    </citation>
    <scope>NUCLEOTIDE SEQUENCE [LARGE SCALE GENOMIC DNA]</scope>
    <source>
        <strain evidence="2">cv. CVL-1</strain>
        <tissue evidence="1">Whole seedling</tissue>
    </source>
</reference>
<proteinExistence type="predicted"/>
<evidence type="ECO:0000313" key="2">
    <source>
        <dbReference type="Proteomes" id="UP000188268"/>
    </source>
</evidence>
<dbReference type="Proteomes" id="UP000188268">
    <property type="component" value="Unassembled WGS sequence"/>
</dbReference>
<keyword evidence="2" id="KW-1185">Reference proteome</keyword>
<gene>
    <name evidence="1" type="ORF">CCACVL1_07724</name>
</gene>
<dbReference type="EMBL" id="AWWV01008632">
    <property type="protein sequence ID" value="OMO89639.1"/>
    <property type="molecule type" value="Genomic_DNA"/>
</dbReference>
<accession>A0A1R3J474</accession>
<protein>
    <submittedName>
        <fullName evidence="1">Uncharacterized protein</fullName>
    </submittedName>
</protein>
<evidence type="ECO:0000313" key="1">
    <source>
        <dbReference type="EMBL" id="OMO89639.1"/>
    </source>
</evidence>